<organism evidence="2 3">
    <name type="scientific">Catenaria anguillulae PL171</name>
    <dbReference type="NCBI Taxonomy" id="765915"/>
    <lineage>
        <taxon>Eukaryota</taxon>
        <taxon>Fungi</taxon>
        <taxon>Fungi incertae sedis</taxon>
        <taxon>Blastocladiomycota</taxon>
        <taxon>Blastocladiomycetes</taxon>
        <taxon>Blastocladiales</taxon>
        <taxon>Catenariaceae</taxon>
        <taxon>Catenaria</taxon>
    </lineage>
</organism>
<reference evidence="2 3" key="1">
    <citation type="submission" date="2016-07" db="EMBL/GenBank/DDBJ databases">
        <title>Pervasive Adenine N6-methylation of Active Genes in Fungi.</title>
        <authorList>
            <consortium name="DOE Joint Genome Institute"/>
            <person name="Mondo S.J."/>
            <person name="Dannebaum R.O."/>
            <person name="Kuo R.C."/>
            <person name="Labutti K."/>
            <person name="Haridas S."/>
            <person name="Kuo A."/>
            <person name="Salamov A."/>
            <person name="Ahrendt S.R."/>
            <person name="Lipzen A."/>
            <person name="Sullivan W."/>
            <person name="Andreopoulos W.B."/>
            <person name="Clum A."/>
            <person name="Lindquist E."/>
            <person name="Daum C."/>
            <person name="Ramamoorthy G.K."/>
            <person name="Gryganskyi A."/>
            <person name="Culley D."/>
            <person name="Magnuson J.K."/>
            <person name="James T.Y."/>
            <person name="O'Malley M.A."/>
            <person name="Stajich J.E."/>
            <person name="Spatafora J.W."/>
            <person name="Visel A."/>
            <person name="Grigoriev I.V."/>
        </authorList>
    </citation>
    <scope>NUCLEOTIDE SEQUENCE [LARGE SCALE GENOMIC DNA]</scope>
    <source>
        <strain evidence="2 3">PL171</strain>
    </source>
</reference>
<name>A0A1Y2I3E3_9FUNG</name>
<comment type="caution">
    <text evidence="2">The sequence shown here is derived from an EMBL/GenBank/DDBJ whole genome shotgun (WGS) entry which is preliminary data.</text>
</comment>
<accession>A0A1Y2I3E3</accession>
<proteinExistence type="predicted"/>
<sequence length="204" mass="21528">MVGDYGTMPVVPTTGALAPALTNGLYLSAATTATAPTYNAATVPEFSLDLDDYSEIPVIRFGTIFPTRKLAISVHNATAPGSPVVGYLFSTEHVSRLANKNGGPITQTYMGMVQSSLASTARTMLPEGEYTIGLQYVRPTALTPVTNPDAALVQGWMSPKFRINRAKRPNKRPMPPNGNGGSKEAPVDVKPAPGVEAPPMVAKN</sequence>
<evidence type="ECO:0000313" key="2">
    <source>
        <dbReference type="EMBL" id="ORZ41386.1"/>
    </source>
</evidence>
<dbReference type="AlphaFoldDB" id="A0A1Y2I3E3"/>
<protein>
    <submittedName>
        <fullName evidence="2">Uncharacterized protein</fullName>
    </submittedName>
</protein>
<feature type="compositionally biased region" description="Basic residues" evidence="1">
    <location>
        <begin position="162"/>
        <end position="171"/>
    </location>
</feature>
<gene>
    <name evidence="2" type="ORF">BCR44DRAFT_1422719</name>
</gene>
<dbReference type="Proteomes" id="UP000193411">
    <property type="component" value="Unassembled WGS sequence"/>
</dbReference>
<keyword evidence="3" id="KW-1185">Reference proteome</keyword>
<dbReference type="EMBL" id="MCFL01000001">
    <property type="protein sequence ID" value="ORZ41386.1"/>
    <property type="molecule type" value="Genomic_DNA"/>
</dbReference>
<evidence type="ECO:0000256" key="1">
    <source>
        <dbReference type="SAM" id="MobiDB-lite"/>
    </source>
</evidence>
<feature type="region of interest" description="Disordered" evidence="1">
    <location>
        <begin position="162"/>
        <end position="204"/>
    </location>
</feature>
<evidence type="ECO:0000313" key="3">
    <source>
        <dbReference type="Proteomes" id="UP000193411"/>
    </source>
</evidence>